<proteinExistence type="predicted"/>
<protein>
    <submittedName>
        <fullName evidence="1">Uncharacterized protein</fullName>
    </submittedName>
</protein>
<accession>A0ABR8DYI0</accession>
<organism evidence="1 2">
    <name type="scientific">Nostoc flagelliforme FACHB-838</name>
    <dbReference type="NCBI Taxonomy" id="2692904"/>
    <lineage>
        <taxon>Bacteria</taxon>
        <taxon>Bacillati</taxon>
        <taxon>Cyanobacteriota</taxon>
        <taxon>Cyanophyceae</taxon>
        <taxon>Nostocales</taxon>
        <taxon>Nostocaceae</taxon>
        <taxon>Nostoc</taxon>
    </lineage>
</organism>
<reference evidence="1 2" key="1">
    <citation type="journal article" date="2020" name="ISME J.">
        <title>Comparative genomics reveals insights into cyanobacterial evolution and habitat adaptation.</title>
        <authorList>
            <person name="Chen M.Y."/>
            <person name="Teng W.K."/>
            <person name="Zhao L."/>
            <person name="Hu C.X."/>
            <person name="Zhou Y.K."/>
            <person name="Han B.P."/>
            <person name="Song L.R."/>
            <person name="Shu W.S."/>
        </authorList>
    </citation>
    <scope>NUCLEOTIDE SEQUENCE [LARGE SCALE GENOMIC DNA]</scope>
    <source>
        <strain evidence="1 2">FACHB-838</strain>
    </source>
</reference>
<dbReference type="RefSeq" id="WP_190944886.1">
    <property type="nucleotide sequence ID" value="NZ_JACJSI010000157.1"/>
</dbReference>
<comment type="caution">
    <text evidence="1">The sequence shown here is derived from an EMBL/GenBank/DDBJ whole genome shotgun (WGS) entry which is preliminary data.</text>
</comment>
<keyword evidence="2" id="KW-1185">Reference proteome</keyword>
<dbReference type="EMBL" id="JACJSI010000157">
    <property type="protein sequence ID" value="MBD2534385.1"/>
    <property type="molecule type" value="Genomic_DNA"/>
</dbReference>
<evidence type="ECO:0000313" key="1">
    <source>
        <dbReference type="EMBL" id="MBD2534385.1"/>
    </source>
</evidence>
<dbReference type="Proteomes" id="UP000623440">
    <property type="component" value="Unassembled WGS sequence"/>
</dbReference>
<evidence type="ECO:0000313" key="2">
    <source>
        <dbReference type="Proteomes" id="UP000623440"/>
    </source>
</evidence>
<gene>
    <name evidence="1" type="ORF">H6G97_34685</name>
</gene>
<sequence length="52" mass="5819">MQQTEGRFLVLVRQPHRQKTTLDGAVLLEPRAGVIGQSPPQIRHHYEGASTI</sequence>
<name>A0ABR8DYI0_9NOSO</name>